<dbReference type="EMBL" id="CP051481">
    <property type="protein sequence ID" value="QJG67216.1"/>
    <property type="molecule type" value="Genomic_DNA"/>
</dbReference>
<dbReference type="SUPFAM" id="SSF55174">
    <property type="entry name" value="Alpha-L RNA-binding motif"/>
    <property type="match status" value="1"/>
</dbReference>
<dbReference type="Pfam" id="PF13275">
    <property type="entry name" value="S4_2"/>
    <property type="match status" value="1"/>
</dbReference>
<dbReference type="InterPro" id="IPR036986">
    <property type="entry name" value="S4_RNA-bd_sf"/>
</dbReference>
<evidence type="ECO:0000313" key="2">
    <source>
        <dbReference type="EMBL" id="QJG67216.1"/>
    </source>
</evidence>
<reference evidence="2 3" key="1">
    <citation type="submission" date="2020-04" db="EMBL/GenBank/DDBJ databases">
        <title>Novel Mycoplasma species detected in Phocoena phocoena (harbor porpoise) from the USA.</title>
        <authorList>
            <person name="Volokhov D.V."/>
        </authorList>
    </citation>
    <scope>NUCLEOTIDE SEQUENCE [LARGE SCALE GENOMIC DNA]</scope>
    <source>
        <strain evidence="2 3">Phocoena C-264-GEN</strain>
    </source>
</reference>
<keyword evidence="3" id="KW-1185">Reference proteome</keyword>
<evidence type="ECO:0000313" key="3">
    <source>
        <dbReference type="Proteomes" id="UP000501060"/>
    </source>
</evidence>
<protein>
    <submittedName>
        <fullName evidence="2">RNA-binding S4 domain-containing protein</fullName>
    </submittedName>
</protein>
<dbReference type="GO" id="GO:0003723">
    <property type="term" value="F:RNA binding"/>
    <property type="evidence" value="ECO:0007669"/>
    <property type="project" value="UniProtKB-KW"/>
</dbReference>
<organism evidence="2 3">
    <name type="scientific">Mycoplasma phocoenae</name>
    <dbReference type="NCBI Taxonomy" id="754517"/>
    <lineage>
        <taxon>Bacteria</taxon>
        <taxon>Bacillati</taxon>
        <taxon>Mycoplasmatota</taxon>
        <taxon>Mollicutes</taxon>
        <taxon>Mycoplasmataceae</taxon>
        <taxon>Mycoplasma</taxon>
    </lineage>
</organism>
<dbReference type="Gene3D" id="3.10.290.10">
    <property type="entry name" value="RNA-binding S4 domain"/>
    <property type="match status" value="1"/>
</dbReference>
<name>A0A858U939_9MOLU</name>
<dbReference type="KEGG" id="mphe:HGG69_02790"/>
<keyword evidence="1" id="KW-0694">RNA-binding</keyword>
<dbReference type="RefSeq" id="WP_169605265.1">
    <property type="nucleotide sequence ID" value="NZ_CP051481.1"/>
</dbReference>
<sequence>MLIEITTETIKLSQLLKKMRLIETGGRAKFFLEEHEVIVNGEKTTSRNKTIRTNDVLWIDDEVYKIINKTANV</sequence>
<dbReference type="Proteomes" id="UP000501060">
    <property type="component" value="Chromosome"/>
</dbReference>
<evidence type="ECO:0000256" key="1">
    <source>
        <dbReference type="PROSITE-ProRule" id="PRU00182"/>
    </source>
</evidence>
<dbReference type="AlphaFoldDB" id="A0A858U939"/>
<proteinExistence type="predicted"/>
<accession>A0A858U939</accession>
<dbReference type="PROSITE" id="PS50889">
    <property type="entry name" value="S4"/>
    <property type="match status" value="1"/>
</dbReference>
<gene>
    <name evidence="2" type="ORF">HGG69_02790</name>
</gene>